<dbReference type="PROSITE" id="PS51371">
    <property type="entry name" value="CBS"/>
    <property type="match status" value="2"/>
</dbReference>
<feature type="domain" description="CBS" evidence="3">
    <location>
        <begin position="63"/>
        <end position="123"/>
    </location>
</feature>
<evidence type="ECO:0000256" key="2">
    <source>
        <dbReference type="PROSITE-ProRule" id="PRU00703"/>
    </source>
</evidence>
<dbReference type="EMBL" id="BAAAHP010000164">
    <property type="protein sequence ID" value="GAA0896007.1"/>
    <property type="molecule type" value="Genomic_DNA"/>
</dbReference>
<evidence type="ECO:0000313" key="5">
    <source>
        <dbReference type="Proteomes" id="UP001499967"/>
    </source>
</evidence>
<dbReference type="InterPro" id="IPR000644">
    <property type="entry name" value="CBS_dom"/>
</dbReference>
<comment type="caution">
    <text evidence="4">The sequence shown here is derived from an EMBL/GenBank/DDBJ whole genome shotgun (WGS) entry which is preliminary data.</text>
</comment>
<evidence type="ECO:0000256" key="1">
    <source>
        <dbReference type="ARBA" id="ARBA00023122"/>
    </source>
</evidence>
<accession>A0ABN1N789</accession>
<dbReference type="Proteomes" id="UP001499967">
    <property type="component" value="Unassembled WGS sequence"/>
</dbReference>
<dbReference type="SUPFAM" id="SSF54631">
    <property type="entry name" value="CBS-domain pair"/>
    <property type="match status" value="1"/>
</dbReference>
<feature type="domain" description="CBS" evidence="3">
    <location>
        <begin position="133"/>
        <end position="189"/>
    </location>
</feature>
<gene>
    <name evidence="4" type="ORF">GCM10009559_53600</name>
</gene>
<reference evidence="4 5" key="1">
    <citation type="journal article" date="2019" name="Int. J. Syst. Evol. Microbiol.">
        <title>The Global Catalogue of Microorganisms (GCM) 10K type strain sequencing project: providing services to taxonomists for standard genome sequencing and annotation.</title>
        <authorList>
            <consortium name="The Broad Institute Genomics Platform"/>
            <consortium name="The Broad Institute Genome Sequencing Center for Infectious Disease"/>
            <person name="Wu L."/>
            <person name="Ma J."/>
        </authorList>
    </citation>
    <scope>NUCLEOTIDE SEQUENCE [LARGE SCALE GENOMIC DNA]</scope>
    <source>
        <strain evidence="4 5">JCM 11117</strain>
    </source>
</reference>
<dbReference type="PANTHER" id="PTHR43080:SF2">
    <property type="entry name" value="CBS DOMAIN-CONTAINING PROTEIN"/>
    <property type="match status" value="1"/>
</dbReference>
<dbReference type="Gene3D" id="3.10.580.10">
    <property type="entry name" value="CBS-domain"/>
    <property type="match status" value="1"/>
</dbReference>
<keyword evidence="1 2" id="KW-0129">CBS domain</keyword>
<proteinExistence type="predicted"/>
<sequence length="210" mass="22905">MLWEGEGRCVGAHRPIPRPPISRPPAVEIRVRRPCLGARIRVIVDGNDAVRREEAAMRARDVMSSPVITLRMDTPVSAAAALLVSHGFTSAPVVDAENRVVGIATESDLVRGRIRPEGWPPDERAEPLVGAVMTPSPVGMRPEDDLADVVELMLGKRLRSVPIVEDGELVGIVTRRDVLRAVARRELTSEDVWRRRAGEPDAARGEVIGS</sequence>
<dbReference type="Pfam" id="PF00571">
    <property type="entry name" value="CBS"/>
    <property type="match status" value="2"/>
</dbReference>
<dbReference type="PANTHER" id="PTHR43080">
    <property type="entry name" value="CBS DOMAIN-CONTAINING PROTEIN CBSX3, MITOCHONDRIAL"/>
    <property type="match status" value="1"/>
</dbReference>
<dbReference type="InterPro" id="IPR051257">
    <property type="entry name" value="Diverse_CBS-Domain"/>
</dbReference>
<protein>
    <recommendedName>
        <fullName evidence="3">CBS domain-containing protein</fullName>
    </recommendedName>
</protein>
<evidence type="ECO:0000259" key="3">
    <source>
        <dbReference type="PROSITE" id="PS51371"/>
    </source>
</evidence>
<evidence type="ECO:0000313" key="4">
    <source>
        <dbReference type="EMBL" id="GAA0896007.1"/>
    </source>
</evidence>
<dbReference type="SMART" id="SM00116">
    <property type="entry name" value="CBS"/>
    <property type="match status" value="2"/>
</dbReference>
<keyword evidence="5" id="KW-1185">Reference proteome</keyword>
<dbReference type="InterPro" id="IPR046342">
    <property type="entry name" value="CBS_dom_sf"/>
</dbReference>
<organism evidence="4 5">
    <name type="scientific">Pseudonocardia zijingensis</name>
    <dbReference type="NCBI Taxonomy" id="153376"/>
    <lineage>
        <taxon>Bacteria</taxon>
        <taxon>Bacillati</taxon>
        <taxon>Actinomycetota</taxon>
        <taxon>Actinomycetes</taxon>
        <taxon>Pseudonocardiales</taxon>
        <taxon>Pseudonocardiaceae</taxon>
        <taxon>Pseudonocardia</taxon>
    </lineage>
</organism>
<name>A0ABN1N789_9PSEU</name>